<dbReference type="Pfam" id="PF22848">
    <property type="entry name" value="ASD1_dom"/>
    <property type="match status" value="1"/>
</dbReference>
<name>A0A2V3YG08_9FIRM</name>
<dbReference type="InterPro" id="IPR017853">
    <property type="entry name" value="GH"/>
</dbReference>
<dbReference type="SMART" id="SM00813">
    <property type="entry name" value="Alpha-L-AF_C"/>
    <property type="match status" value="1"/>
</dbReference>
<dbReference type="SUPFAM" id="SSF51445">
    <property type="entry name" value="(Trans)glycosidases"/>
    <property type="match status" value="1"/>
</dbReference>
<dbReference type="Pfam" id="PF06964">
    <property type="entry name" value="Alpha-L-AF_C"/>
    <property type="match status" value="1"/>
</dbReference>
<keyword evidence="4" id="KW-0732">Signal</keyword>
<dbReference type="InterPro" id="IPR010720">
    <property type="entry name" value="Alpha-L-AF_C"/>
</dbReference>
<dbReference type="Gene3D" id="2.60.40.1180">
    <property type="entry name" value="Golgi alpha-mannosidase II"/>
    <property type="match status" value="1"/>
</dbReference>
<evidence type="ECO:0000313" key="7">
    <source>
        <dbReference type="EMBL" id="PXX52003.1"/>
    </source>
</evidence>
<evidence type="ECO:0000256" key="3">
    <source>
        <dbReference type="ARBA" id="ARBA00012670"/>
    </source>
</evidence>
<sequence length="787" mass="88744">MKITVNPKLETGSLGDLFGIFFEDINHAADGGLYAELLQNRSFEFCELDNPGYHGLTGWEKIIPGDITCSVSVQTGNPVSSKNPHYLVIDACEPSEGVGVRNCGYNSGIPLEAGKHYELSFYTACDGRLQTVEAALENMDGEIYESRIFQITSREWVMLSTEFIAPVTNYSARLSIKLKSAGRVYFDLVSLFPIDTFRNRKNGMRVDIAKLLEDMKPKFMRFPGGCLIHDGSLNQSDRDSMYRWKNTIGPLKDRPSRRNNWNYNQTLGLGYYEYFQLCEDIGAKPLPVLPGGCDPHHRRAVPLKQLEEWIQDALDLIEFANGSENTVWGAKRAELGHREPFHLKYIAIGNEEVGDDFFERYSFFQKAIKEKYPHIKIINSAGPAVSGSAYDTGWKSAVENGSELIDEHYYQAPEWFIANHHHYDSYRKRKTKVFLGEYASKGNSWYNALAEASYMIGLERNAEGVGLACYAPMLCNAGYVDWKPNLIWFDNHRAFGTPNYYVQKLFMNNQGDFGLKVDIETDMKSEALPDKMGKKIYFAPNLRNADSRVEIKNIEIIKEEGLVRCPDILVDSAADPIFIGEAEGSYRIKFHAKRISGGLGFALWFNFMDEQNKRRVEYGGWENQNSSVEEDIDGRNTSFDQGAFSIKSGVVYEIELIVGHERIVNKIDGKIMNEVDCPAAVIEPIYCTASRDEESRDIIVKAVNLKAESYEAEIALSELEISSAEVCCMSGYALTDENSFDEPEKVSPATTSVFVDKGIVKYMVPAESVSIFRLKETVILDESVGKE</sequence>
<dbReference type="SUPFAM" id="SSF49785">
    <property type="entry name" value="Galactose-binding domain-like"/>
    <property type="match status" value="1"/>
</dbReference>
<dbReference type="GO" id="GO:0046373">
    <property type="term" value="P:L-arabinose metabolic process"/>
    <property type="evidence" value="ECO:0007669"/>
    <property type="project" value="InterPro"/>
</dbReference>
<dbReference type="Gene3D" id="2.60.120.260">
    <property type="entry name" value="Galactose-binding domain-like"/>
    <property type="match status" value="1"/>
</dbReference>
<protein>
    <recommendedName>
        <fullName evidence="3">non-reducing end alpha-L-arabinofuranosidase</fullName>
        <ecNumber evidence="3">3.2.1.55</ecNumber>
    </recommendedName>
</protein>
<proteinExistence type="inferred from homology"/>
<dbReference type="SUPFAM" id="SSF51011">
    <property type="entry name" value="Glycosyl hydrolase domain"/>
    <property type="match status" value="1"/>
</dbReference>
<dbReference type="InterPro" id="IPR013780">
    <property type="entry name" value="Glyco_hydro_b"/>
</dbReference>
<evidence type="ECO:0000313" key="8">
    <source>
        <dbReference type="Proteomes" id="UP000248057"/>
    </source>
</evidence>
<evidence type="ECO:0000256" key="5">
    <source>
        <dbReference type="ARBA" id="ARBA00022801"/>
    </source>
</evidence>
<comment type="similarity">
    <text evidence="2">Belongs to the glycosyl hydrolase 51 family.</text>
</comment>
<reference evidence="7 8" key="1">
    <citation type="submission" date="2018-05" db="EMBL/GenBank/DDBJ databases">
        <title>Genomic Encyclopedia of Type Strains, Phase IV (KMG-IV): sequencing the most valuable type-strain genomes for metagenomic binning, comparative biology and taxonomic classification.</title>
        <authorList>
            <person name="Goeker M."/>
        </authorList>
    </citation>
    <scope>NUCLEOTIDE SEQUENCE [LARGE SCALE GENOMIC DNA]</scope>
    <source>
        <strain evidence="7 8">DSM 24995</strain>
    </source>
</reference>
<dbReference type="Proteomes" id="UP000248057">
    <property type="component" value="Unassembled WGS sequence"/>
</dbReference>
<evidence type="ECO:0000256" key="1">
    <source>
        <dbReference type="ARBA" id="ARBA00001462"/>
    </source>
</evidence>
<dbReference type="GeneID" id="86062492"/>
<comment type="caution">
    <text evidence="7">The sequence shown here is derived from an EMBL/GenBank/DDBJ whole genome shotgun (WGS) entry which is preliminary data.</text>
</comment>
<accession>A0A2V3YG08</accession>
<dbReference type="InterPro" id="IPR055235">
    <property type="entry name" value="ASD1_cat"/>
</dbReference>
<evidence type="ECO:0000259" key="6">
    <source>
        <dbReference type="SMART" id="SM00813"/>
    </source>
</evidence>
<dbReference type="AlphaFoldDB" id="A0A2V3YG08"/>
<feature type="domain" description="Alpha-L-arabinofuranosidase C-terminal" evidence="6">
    <location>
        <begin position="436"/>
        <end position="768"/>
    </location>
</feature>
<dbReference type="Gene3D" id="3.20.20.80">
    <property type="entry name" value="Glycosidases"/>
    <property type="match status" value="1"/>
</dbReference>
<gene>
    <name evidence="7" type="ORF">DFR60_10888</name>
</gene>
<evidence type="ECO:0000256" key="2">
    <source>
        <dbReference type="ARBA" id="ARBA00007186"/>
    </source>
</evidence>
<dbReference type="GO" id="GO:0046556">
    <property type="term" value="F:alpha-L-arabinofuranosidase activity"/>
    <property type="evidence" value="ECO:0007669"/>
    <property type="project" value="UniProtKB-EC"/>
</dbReference>
<dbReference type="PANTHER" id="PTHR31776">
    <property type="entry name" value="ALPHA-L-ARABINOFURANOSIDASE 1"/>
    <property type="match status" value="1"/>
</dbReference>
<keyword evidence="8" id="KW-1185">Reference proteome</keyword>
<dbReference type="PANTHER" id="PTHR31776:SF26">
    <property type="entry name" value="SECRETED ARABINOSIDASE"/>
    <property type="match status" value="1"/>
</dbReference>
<keyword evidence="5" id="KW-0378">Hydrolase</keyword>
<dbReference type="EC" id="3.2.1.55" evidence="3"/>
<dbReference type="RefSeq" id="WP_110323820.1">
    <property type="nucleotide sequence ID" value="NZ_QJKD01000008.1"/>
</dbReference>
<evidence type="ECO:0000256" key="4">
    <source>
        <dbReference type="ARBA" id="ARBA00022729"/>
    </source>
</evidence>
<dbReference type="EMBL" id="QJKD01000008">
    <property type="protein sequence ID" value="PXX52003.1"/>
    <property type="molecule type" value="Genomic_DNA"/>
</dbReference>
<dbReference type="InterPro" id="IPR051563">
    <property type="entry name" value="Glycosyl_Hydrolase_51"/>
</dbReference>
<dbReference type="InterPro" id="IPR008979">
    <property type="entry name" value="Galactose-bd-like_sf"/>
</dbReference>
<comment type="catalytic activity">
    <reaction evidence="1">
        <text>Hydrolysis of terminal non-reducing alpha-L-arabinofuranoside residues in alpha-L-arabinosides.</text>
        <dbReference type="EC" id="3.2.1.55"/>
    </reaction>
</comment>
<organism evidence="7 8">
    <name type="scientific">Hungatella effluvii</name>
    <dbReference type="NCBI Taxonomy" id="1096246"/>
    <lineage>
        <taxon>Bacteria</taxon>
        <taxon>Bacillati</taxon>
        <taxon>Bacillota</taxon>
        <taxon>Clostridia</taxon>
        <taxon>Lachnospirales</taxon>
        <taxon>Lachnospiraceae</taxon>
        <taxon>Hungatella</taxon>
    </lineage>
</organism>